<dbReference type="GO" id="GO:0009298">
    <property type="term" value="P:GDP-mannose biosynthetic process"/>
    <property type="evidence" value="ECO:0007669"/>
    <property type="project" value="InterPro"/>
</dbReference>
<comment type="similarity">
    <text evidence="2">Belongs to the mannose-6-phosphate isomerase type 1 family.</text>
</comment>
<dbReference type="Pfam" id="PF20512">
    <property type="entry name" value="PMI_typeI_hel"/>
    <property type="match status" value="1"/>
</dbReference>
<evidence type="ECO:0000256" key="8">
    <source>
        <dbReference type="ARBA" id="ARBA00030762"/>
    </source>
</evidence>
<dbReference type="Gene3D" id="1.10.441.10">
    <property type="entry name" value="Phosphomannose Isomerase, domain 2"/>
    <property type="match status" value="1"/>
</dbReference>
<evidence type="ECO:0000256" key="2">
    <source>
        <dbReference type="ARBA" id="ARBA00010772"/>
    </source>
</evidence>
<gene>
    <name evidence="14" type="primary">manA</name>
    <name evidence="14" type="ORF">GN242_15675</name>
</gene>
<dbReference type="InterPro" id="IPR046458">
    <property type="entry name" value="PMI_typeI_hel"/>
</dbReference>
<feature type="binding site" evidence="10">
    <location>
        <position position="101"/>
    </location>
    <ligand>
        <name>Zn(2+)</name>
        <dbReference type="ChEBI" id="CHEBI:29105"/>
    </ligand>
</feature>
<dbReference type="Pfam" id="PF20511">
    <property type="entry name" value="PMI_typeI_cat"/>
    <property type="match status" value="1"/>
</dbReference>
<dbReference type="EC" id="5.3.1.8" evidence="3"/>
<dbReference type="KEGG" id="erwi:GN242_15675"/>
<evidence type="ECO:0000259" key="11">
    <source>
        <dbReference type="Pfam" id="PF20511"/>
    </source>
</evidence>
<evidence type="ECO:0000256" key="5">
    <source>
        <dbReference type="ARBA" id="ARBA00022833"/>
    </source>
</evidence>
<feature type="domain" description="Phosphomannose isomerase type I helical insertion" evidence="12">
    <location>
        <begin position="175"/>
        <end position="239"/>
    </location>
</feature>
<dbReference type="GO" id="GO:0004476">
    <property type="term" value="F:mannose-6-phosphate isomerase activity"/>
    <property type="evidence" value="ECO:0007669"/>
    <property type="project" value="UniProtKB-EC"/>
</dbReference>
<dbReference type="PANTHER" id="PTHR10309">
    <property type="entry name" value="MANNOSE-6-PHOSPHATE ISOMERASE"/>
    <property type="match status" value="1"/>
</dbReference>
<dbReference type="GO" id="GO:0005975">
    <property type="term" value="P:carbohydrate metabolic process"/>
    <property type="evidence" value="ECO:0007669"/>
    <property type="project" value="InterPro"/>
</dbReference>
<dbReference type="AlphaFoldDB" id="A0A6I6F3Y0"/>
<evidence type="ECO:0000313" key="15">
    <source>
        <dbReference type="Proteomes" id="UP000424752"/>
    </source>
</evidence>
<dbReference type="InterPro" id="IPR046457">
    <property type="entry name" value="PMI_typeI_cat"/>
</dbReference>
<comment type="cofactor">
    <cofactor evidence="10">
        <name>Zn(2+)</name>
        <dbReference type="ChEBI" id="CHEBI:29105"/>
    </cofactor>
    <text evidence="10">Binds 1 zinc ion per subunit.</text>
</comment>
<feature type="binding site" evidence="10">
    <location>
        <position position="134"/>
    </location>
    <ligand>
        <name>Zn(2+)</name>
        <dbReference type="ChEBI" id="CHEBI:29105"/>
    </ligand>
</feature>
<evidence type="ECO:0000256" key="3">
    <source>
        <dbReference type="ARBA" id="ARBA00011956"/>
    </source>
</evidence>
<dbReference type="GO" id="GO:0008270">
    <property type="term" value="F:zinc ion binding"/>
    <property type="evidence" value="ECO:0007669"/>
    <property type="project" value="InterPro"/>
</dbReference>
<dbReference type="InterPro" id="IPR016305">
    <property type="entry name" value="Mannose-6-P_Isomerase"/>
</dbReference>
<feature type="binding site" evidence="10">
    <location>
        <position position="258"/>
    </location>
    <ligand>
        <name>Zn(2+)</name>
        <dbReference type="ChEBI" id="CHEBI:29105"/>
    </ligand>
</feature>
<evidence type="ECO:0000259" key="13">
    <source>
        <dbReference type="Pfam" id="PF21621"/>
    </source>
</evidence>
<dbReference type="GO" id="GO:0005829">
    <property type="term" value="C:cytosol"/>
    <property type="evidence" value="ECO:0007669"/>
    <property type="project" value="TreeGrafter"/>
</dbReference>
<dbReference type="InterPro" id="IPR014710">
    <property type="entry name" value="RmlC-like_jellyroll"/>
</dbReference>
<evidence type="ECO:0000256" key="6">
    <source>
        <dbReference type="ARBA" id="ARBA00023235"/>
    </source>
</evidence>
<dbReference type="NCBIfam" id="TIGR00218">
    <property type="entry name" value="manA"/>
    <property type="match status" value="1"/>
</dbReference>
<keyword evidence="4 10" id="KW-0479">Metal-binding</keyword>
<dbReference type="Pfam" id="PF21621">
    <property type="entry name" value="MPI_cupin_dom"/>
    <property type="match status" value="1"/>
</dbReference>
<feature type="active site" evidence="9">
    <location>
        <position position="277"/>
    </location>
</feature>
<organism evidence="14 15">
    <name type="scientific">Erwinia sorbitola</name>
    <dbReference type="NCBI Taxonomy" id="2681984"/>
    <lineage>
        <taxon>Bacteria</taxon>
        <taxon>Pseudomonadati</taxon>
        <taxon>Pseudomonadota</taxon>
        <taxon>Gammaproteobacteria</taxon>
        <taxon>Enterobacterales</taxon>
        <taxon>Erwiniaceae</taxon>
        <taxon>Erwinia</taxon>
    </lineage>
</organism>
<comment type="catalytic activity">
    <reaction evidence="1">
        <text>D-mannose 6-phosphate = D-fructose 6-phosphate</text>
        <dbReference type="Rhea" id="RHEA:12356"/>
        <dbReference type="ChEBI" id="CHEBI:58735"/>
        <dbReference type="ChEBI" id="CHEBI:61527"/>
        <dbReference type="EC" id="5.3.1.8"/>
    </reaction>
</comment>
<dbReference type="Gene3D" id="2.60.120.10">
    <property type="entry name" value="Jelly Rolls"/>
    <property type="match status" value="2"/>
</dbReference>
<evidence type="ECO:0000313" key="14">
    <source>
        <dbReference type="EMBL" id="QGU88570.1"/>
    </source>
</evidence>
<reference evidence="14 15" key="1">
    <citation type="submission" date="2019-12" db="EMBL/GenBank/DDBJ databases">
        <title>Erwinia sp. nov., isolated from droppings of birds in the Qinghai-Tiebt plateau of China.</title>
        <authorList>
            <person name="Ge Y."/>
        </authorList>
    </citation>
    <scope>NUCLEOTIDE SEQUENCE [LARGE SCALE GENOMIC DNA]</scope>
    <source>
        <strain evidence="14 15">J780</strain>
    </source>
</reference>
<dbReference type="PIRSF" id="PIRSF001480">
    <property type="entry name" value="Mannose-6-phosphate_isomerase"/>
    <property type="match status" value="1"/>
</dbReference>
<dbReference type="CDD" id="cd07011">
    <property type="entry name" value="cupin_PMI_type_I_N"/>
    <property type="match status" value="1"/>
</dbReference>
<dbReference type="InterPro" id="IPR018050">
    <property type="entry name" value="Pmannose_isomerase-type1_CS"/>
</dbReference>
<feature type="binding site" evidence="10">
    <location>
        <position position="103"/>
    </location>
    <ligand>
        <name>Zn(2+)</name>
        <dbReference type="ChEBI" id="CHEBI:29105"/>
    </ligand>
</feature>
<keyword evidence="5 10" id="KW-0862">Zinc</keyword>
<dbReference type="InterPro" id="IPR049071">
    <property type="entry name" value="MPI_cupin_dom"/>
</dbReference>
<dbReference type="RefSeq" id="WP_156287810.1">
    <property type="nucleotide sequence ID" value="NZ_CP046509.1"/>
</dbReference>
<evidence type="ECO:0000256" key="9">
    <source>
        <dbReference type="PIRSR" id="PIRSR001480-1"/>
    </source>
</evidence>
<evidence type="ECO:0000259" key="12">
    <source>
        <dbReference type="Pfam" id="PF20512"/>
    </source>
</evidence>
<dbReference type="EMBL" id="CP046509">
    <property type="protein sequence ID" value="QGU88570.1"/>
    <property type="molecule type" value="Genomic_DNA"/>
</dbReference>
<dbReference type="InterPro" id="IPR001250">
    <property type="entry name" value="Man6P_Isoase-1"/>
</dbReference>
<dbReference type="Proteomes" id="UP000424752">
    <property type="component" value="Chromosome"/>
</dbReference>
<evidence type="ECO:0000256" key="4">
    <source>
        <dbReference type="ARBA" id="ARBA00022723"/>
    </source>
</evidence>
<proteinExistence type="inferred from homology"/>
<feature type="domain" description="Phosphomannose isomerase type I catalytic" evidence="11">
    <location>
        <begin position="7"/>
        <end position="149"/>
    </location>
</feature>
<dbReference type="PROSITE" id="PS00965">
    <property type="entry name" value="PMI_I_1"/>
    <property type="match status" value="1"/>
</dbReference>
<dbReference type="SUPFAM" id="SSF51182">
    <property type="entry name" value="RmlC-like cupins"/>
    <property type="match status" value="1"/>
</dbReference>
<evidence type="ECO:0000256" key="7">
    <source>
        <dbReference type="ARBA" id="ARBA00029741"/>
    </source>
</evidence>
<dbReference type="PANTHER" id="PTHR10309:SF0">
    <property type="entry name" value="MANNOSE-6-PHOSPHATE ISOMERASE"/>
    <property type="match status" value="1"/>
</dbReference>
<evidence type="ECO:0000256" key="10">
    <source>
        <dbReference type="PIRSR" id="PIRSR001480-2"/>
    </source>
</evidence>
<name>A0A6I6F3Y0_9GAMM</name>
<evidence type="ECO:0000256" key="1">
    <source>
        <dbReference type="ARBA" id="ARBA00000757"/>
    </source>
</evidence>
<dbReference type="InterPro" id="IPR011051">
    <property type="entry name" value="RmlC_Cupin_sf"/>
</dbReference>
<protein>
    <recommendedName>
        <fullName evidence="3">mannose-6-phosphate isomerase</fullName>
        <ecNumber evidence="3">5.3.1.8</ecNumber>
    </recommendedName>
    <alternativeName>
        <fullName evidence="7">Phosphohexomutase</fullName>
    </alternativeName>
    <alternativeName>
        <fullName evidence="8">Phosphomannose isomerase</fullName>
    </alternativeName>
</protein>
<dbReference type="PRINTS" id="PR00714">
    <property type="entry name" value="MAN6PISMRASE"/>
</dbReference>
<accession>A0A6I6F3Y0</accession>
<sequence>MSQCYFYPLTNVVKNYPWGSHSALNQRFHVSNPDDQPQAELWMGVHPAGISRVTLENGLLPLSDLITADKVAMLGAAAAKRFGDLPYLLKILAADSALSIQVHPQKEQAELGYAAQGDILSDTPDYNDANHKPELVYAITPFMAMNGFREPHEIIGHFKRLDIGGLRGAIKALEQHPDAEGLKAFFIEIMQLPDYVKKEALQHLADSAQKLYGDDLARFIQKLYQHYPNDTGVLAPLFLNCVTLQPGEAMFLHPGTLHAYVQGTAIEVMASSDNVLRAGLTGKKINLTELVTCTSFVPTLQQSLLMAPVLANGQSSYPIPVDDFRFSVIKDAGNLLMHTQSAEILLVINGRASLQHPSGETLTLITGQSVFIPASACDWALTVTGSLCRVYC</sequence>
<keyword evidence="6 14" id="KW-0413">Isomerase</keyword>
<feature type="domain" description="Mannose-6-phosphate isomerase cupin" evidence="13">
    <location>
        <begin position="316"/>
        <end position="391"/>
    </location>
</feature>